<proteinExistence type="predicted"/>
<dbReference type="Proteomes" id="UP001159363">
    <property type="component" value="Chromosome 10"/>
</dbReference>
<reference evidence="2 3" key="1">
    <citation type="submission" date="2023-02" db="EMBL/GenBank/DDBJ databases">
        <title>LHISI_Scaffold_Assembly.</title>
        <authorList>
            <person name="Stuart O.P."/>
            <person name="Cleave R."/>
            <person name="Magrath M.J.L."/>
            <person name="Mikheyev A.S."/>
        </authorList>
    </citation>
    <scope>NUCLEOTIDE SEQUENCE [LARGE SCALE GENOMIC DNA]</scope>
    <source>
        <strain evidence="2">Daus_M_001</strain>
        <tissue evidence="2">Leg muscle</tissue>
    </source>
</reference>
<evidence type="ECO:0000313" key="3">
    <source>
        <dbReference type="Proteomes" id="UP001159363"/>
    </source>
</evidence>
<comment type="caution">
    <text evidence="2">The sequence shown here is derived from an EMBL/GenBank/DDBJ whole genome shotgun (WGS) entry which is preliminary data.</text>
</comment>
<dbReference type="EMBL" id="JARBHB010000011">
    <property type="protein sequence ID" value="KAJ8872207.1"/>
    <property type="molecule type" value="Genomic_DNA"/>
</dbReference>
<evidence type="ECO:0000313" key="2">
    <source>
        <dbReference type="EMBL" id="KAJ8872207.1"/>
    </source>
</evidence>
<keyword evidence="3" id="KW-1185">Reference proteome</keyword>
<gene>
    <name evidence="2" type="ORF">PR048_025809</name>
</gene>
<accession>A0ABQ9GJK7</accession>
<feature type="compositionally biased region" description="Basic and acidic residues" evidence="1">
    <location>
        <begin position="90"/>
        <end position="100"/>
    </location>
</feature>
<name>A0ABQ9GJK7_9NEOP</name>
<sequence length="381" mass="41698">MGGEQSNRSVTTTPRAWEVTVLLPAKVLWAFYTKTANPGKLQKRRPFLLITRRLRLGKPSPGGAKHHASEEIWAAPNFEVLIVDDGEPECKGRGKREIPAKTRRPAASSATIPTCEIPGADTPPLRNRTRFTLLNTGGPFHNSGCNLTNSDALQADDTPVQYIERAEHPHTTFENSTLLPESECRVPLRKYGATVAERLDNSPPTEANGVQSPAGSLRIFASRNRAGRCRWSAGFLGNLPFSPPFNSGAVPFSPHFTFIGSQDLAVKSRPNLFFLRIRKYLSSVYMGLLALGSGIGPVHSRAGLRDLDGPAQLLWKHSPGGRVTRPGLRLYKTGTMAARCHLDPVARLKEDHKARGLESMPTSSRRRGGLPVSDYETVQGN</sequence>
<organism evidence="2 3">
    <name type="scientific">Dryococelus australis</name>
    <dbReference type="NCBI Taxonomy" id="614101"/>
    <lineage>
        <taxon>Eukaryota</taxon>
        <taxon>Metazoa</taxon>
        <taxon>Ecdysozoa</taxon>
        <taxon>Arthropoda</taxon>
        <taxon>Hexapoda</taxon>
        <taxon>Insecta</taxon>
        <taxon>Pterygota</taxon>
        <taxon>Neoptera</taxon>
        <taxon>Polyneoptera</taxon>
        <taxon>Phasmatodea</taxon>
        <taxon>Verophasmatodea</taxon>
        <taxon>Anareolatae</taxon>
        <taxon>Phasmatidae</taxon>
        <taxon>Eurycanthinae</taxon>
        <taxon>Dryococelus</taxon>
    </lineage>
</organism>
<protein>
    <submittedName>
        <fullName evidence="2">Uncharacterized protein</fullName>
    </submittedName>
</protein>
<feature type="region of interest" description="Disordered" evidence="1">
    <location>
        <begin position="90"/>
        <end position="126"/>
    </location>
</feature>
<feature type="region of interest" description="Disordered" evidence="1">
    <location>
        <begin position="351"/>
        <end position="381"/>
    </location>
</feature>
<evidence type="ECO:0000256" key="1">
    <source>
        <dbReference type="SAM" id="MobiDB-lite"/>
    </source>
</evidence>